<dbReference type="RefSeq" id="WP_133494328.1">
    <property type="nucleotide sequence ID" value="NZ_BMLU01000002.1"/>
</dbReference>
<keyword evidence="3" id="KW-0378">Hydrolase</keyword>
<dbReference type="GO" id="GO:0006508">
    <property type="term" value="P:proteolysis"/>
    <property type="evidence" value="ECO:0007669"/>
    <property type="project" value="UniProtKB-KW"/>
</dbReference>
<reference evidence="5 6" key="1">
    <citation type="submission" date="2019-03" db="EMBL/GenBank/DDBJ databases">
        <title>Genomic Encyclopedia of Type Strains, Phase IV (KMG-IV): sequencing the most valuable type-strain genomes for metagenomic binning, comparative biology and taxonomic classification.</title>
        <authorList>
            <person name="Goeker M."/>
        </authorList>
    </citation>
    <scope>NUCLEOTIDE SEQUENCE [LARGE SCALE GENOMIC DNA]</scope>
    <source>
        <strain evidence="5 6">DSM 25059</strain>
    </source>
</reference>
<dbReference type="Pfam" id="PF04586">
    <property type="entry name" value="Peptidase_S78"/>
    <property type="match status" value="1"/>
</dbReference>
<evidence type="ECO:0000259" key="4">
    <source>
        <dbReference type="Pfam" id="PF04586"/>
    </source>
</evidence>
<gene>
    <name evidence="5" type="ORF">EV664_10281</name>
</gene>
<proteinExistence type="predicted"/>
<evidence type="ECO:0000313" key="6">
    <source>
        <dbReference type="Proteomes" id="UP000295493"/>
    </source>
</evidence>
<keyword evidence="2" id="KW-0645">Protease</keyword>
<dbReference type="GO" id="GO:0008233">
    <property type="term" value="F:peptidase activity"/>
    <property type="evidence" value="ECO:0007669"/>
    <property type="project" value="UniProtKB-KW"/>
</dbReference>
<dbReference type="InterPro" id="IPR054613">
    <property type="entry name" value="Peptidase_S78_dom"/>
</dbReference>
<dbReference type="EMBL" id="SNWD01000002">
    <property type="protein sequence ID" value="TDN85375.1"/>
    <property type="molecule type" value="Genomic_DNA"/>
</dbReference>
<evidence type="ECO:0000256" key="2">
    <source>
        <dbReference type="ARBA" id="ARBA00022670"/>
    </source>
</evidence>
<dbReference type="SUPFAM" id="SSF50789">
    <property type="entry name" value="Herpes virus serine proteinase, assemblin"/>
    <property type="match status" value="1"/>
</dbReference>
<dbReference type="AlphaFoldDB" id="A0A4R6FWL8"/>
<evidence type="ECO:0000256" key="3">
    <source>
        <dbReference type="ARBA" id="ARBA00022801"/>
    </source>
</evidence>
<evidence type="ECO:0000313" key="5">
    <source>
        <dbReference type="EMBL" id="TDN85375.1"/>
    </source>
</evidence>
<dbReference type="Proteomes" id="UP000295493">
    <property type="component" value="Unassembled WGS sequence"/>
</dbReference>
<dbReference type="OrthoDB" id="9804926at2"/>
<comment type="caution">
    <text evidence="5">The sequence shown here is derived from an EMBL/GenBank/DDBJ whole genome shotgun (WGS) entry which is preliminary data.</text>
</comment>
<protein>
    <submittedName>
        <fullName evidence="5">Prohead peptidase</fullName>
    </submittedName>
</protein>
<sequence length="132" mass="13996">MSVRFAGYAAIFDCPDRGGDVVRKGAFGAGAVREGVPLLWQHSGAPVGEVALIGEDARGLRVTGRIADPALARLVAGGGVTGLSFGYRVRAARQRTYRELTALDLIEVSLVAQPMQRLARVHAVVVEEEKIA</sequence>
<name>A0A4R6FWL8_9SPHN</name>
<keyword evidence="1" id="KW-1188">Viral release from host cell</keyword>
<accession>A0A4R6FWL8</accession>
<feature type="domain" description="Prohead serine protease" evidence="4">
    <location>
        <begin position="5"/>
        <end position="124"/>
    </location>
</feature>
<keyword evidence="6" id="KW-1185">Reference proteome</keyword>
<evidence type="ECO:0000256" key="1">
    <source>
        <dbReference type="ARBA" id="ARBA00022612"/>
    </source>
</evidence>
<organism evidence="5 6">
    <name type="scientific">Stakelama pacifica</name>
    <dbReference type="NCBI Taxonomy" id="517720"/>
    <lineage>
        <taxon>Bacteria</taxon>
        <taxon>Pseudomonadati</taxon>
        <taxon>Pseudomonadota</taxon>
        <taxon>Alphaproteobacteria</taxon>
        <taxon>Sphingomonadales</taxon>
        <taxon>Sphingomonadaceae</taxon>
        <taxon>Stakelama</taxon>
    </lineage>
</organism>